<evidence type="ECO:0000256" key="1">
    <source>
        <dbReference type="SAM" id="MobiDB-lite"/>
    </source>
</evidence>
<dbReference type="Pfam" id="PF08101">
    <property type="entry name" value="Msb1-Mug8_dom"/>
    <property type="match status" value="1"/>
</dbReference>
<accession>A0A5J5EDS4</accession>
<dbReference type="PANTHER" id="PTHR28093">
    <property type="entry name" value="MORPHOGENESIS-RELATED PROTEIN MSB1"/>
    <property type="match status" value="1"/>
</dbReference>
<organism evidence="3 4">
    <name type="scientific">Sphaerosporella brunnea</name>
    <dbReference type="NCBI Taxonomy" id="1250544"/>
    <lineage>
        <taxon>Eukaryota</taxon>
        <taxon>Fungi</taxon>
        <taxon>Dikarya</taxon>
        <taxon>Ascomycota</taxon>
        <taxon>Pezizomycotina</taxon>
        <taxon>Pezizomycetes</taxon>
        <taxon>Pezizales</taxon>
        <taxon>Pyronemataceae</taxon>
        <taxon>Sphaerosporella</taxon>
    </lineage>
</organism>
<feature type="region of interest" description="Disordered" evidence="1">
    <location>
        <begin position="777"/>
        <end position="922"/>
    </location>
</feature>
<feature type="compositionally biased region" description="Low complexity" evidence="1">
    <location>
        <begin position="786"/>
        <end position="800"/>
    </location>
</feature>
<dbReference type="OrthoDB" id="3362494at2759"/>
<feature type="region of interest" description="Disordered" evidence="1">
    <location>
        <begin position="15"/>
        <end position="34"/>
    </location>
</feature>
<dbReference type="InterPro" id="IPR037508">
    <property type="entry name" value="Msb1/Mug8"/>
</dbReference>
<dbReference type="InParanoid" id="A0A5J5EDS4"/>
<feature type="compositionally biased region" description="Basic and acidic residues" evidence="1">
    <location>
        <begin position="884"/>
        <end position="897"/>
    </location>
</feature>
<proteinExistence type="predicted"/>
<dbReference type="PANTHER" id="PTHR28093:SF1">
    <property type="entry name" value="MORPHOGENESIS-RELATED PROTEIN MSB1"/>
    <property type="match status" value="1"/>
</dbReference>
<dbReference type="Proteomes" id="UP000326924">
    <property type="component" value="Unassembled WGS sequence"/>
</dbReference>
<gene>
    <name evidence="3" type="ORF">FN846DRAFT_523235</name>
</gene>
<feature type="region of interest" description="Disordered" evidence="1">
    <location>
        <begin position="595"/>
        <end position="616"/>
    </location>
</feature>
<feature type="domain" description="Meiotically up-regulated protein Msb1/Mug8" evidence="2">
    <location>
        <begin position="40"/>
        <end position="519"/>
    </location>
</feature>
<dbReference type="InterPro" id="IPR012965">
    <property type="entry name" value="Msb1/Mug8_dom"/>
</dbReference>
<dbReference type="EMBL" id="VXIS01000436">
    <property type="protein sequence ID" value="KAA8893470.1"/>
    <property type="molecule type" value="Genomic_DNA"/>
</dbReference>
<dbReference type="AlphaFoldDB" id="A0A5J5EDS4"/>
<protein>
    <recommendedName>
        <fullName evidence="2">Meiotically up-regulated protein Msb1/Mug8 domain-containing protein</fullName>
    </recommendedName>
</protein>
<sequence>MPAFLNRVFKRDANSKRTNGPVVSEQPSKPTWTDGWARTEVDPEEVQELIRGCTTEVKSRGLSTPFLLLPYRPNTDPCAARSFIRNYFNPTNAPPTGTHLQQELRLTDPDVLCSALKWCWSRLPGGVVTWEVYEMFRQASVDSSMARDSFATFIPISAESEARSKIIFDYFDLLSAIAANGKHNGLGGLKLSRFAGWWAFEHSDTGYGFEGGYSSWTSAADATCHLFFAYLRSLSPADPSRSVSLLPTSLRALLASIDYPPVTPPQFQTRTVRVVVTVDKVSPSPFALLRRAKNLQYNHSDLALKVFTDFDDPVKALTDECRRVLKCISSTGQSSNKASTGLQDQSWSRFQDMGFTALTPESDESDDELPLEAFSRRRISTQSHPNPTLVPTTPRDRDDYADLARPTTPSWADFMDGGFGDREMAQTTPAPHLLPPDKTLPPIETTDRLKSSQSNRKMLTLEPGELERITPMEVDDVFWWVWMSSLAGEETANRKSVFGRCALVETTVQGAKWLVVEEKIRGAAVMTETPAVTKKDKKWTKRTRLRRKSVGVAEVPSQQTTKQFNAAVHTSSRTNIGPDQTAKIQAAAAALRQQQTASEFPQLRRGKPRENVPDTKTNSVFTLQPVIMSEATPAMKWANRYDRDNLRDTYLKGAPPPEKKPVDTERSLPALPKEESVLPVRSLLDLPPTTTAPVKNNPPPSPVTTLSPTPQTLSGRSSPASIGKRATTSPSHTPSTAPAPERVGKKVSRLRAMFGMKAEGALPMGNQLAVPTNSVVRKTSLRRKQTPASPVTAEPTATTPVEKEIAPAQVPPPVEEHPAISGKSPFSSFNQGPLEDQPAFVPEDSPEVSDMDSPAPPANDDTSEMSAPNTAEPIQDRWAQIRKNAAERAKSQAKTDEVSAATLDMRRSMDEGETSGEESIESRVARIKARVALLNAEGNTNNRA</sequence>
<evidence type="ECO:0000313" key="3">
    <source>
        <dbReference type="EMBL" id="KAA8893470.1"/>
    </source>
</evidence>
<keyword evidence="4" id="KW-1185">Reference proteome</keyword>
<feature type="compositionally biased region" description="Low complexity" evidence="1">
    <location>
        <begin position="703"/>
        <end position="714"/>
    </location>
</feature>
<feature type="compositionally biased region" description="Low complexity" evidence="1">
    <location>
        <begin position="726"/>
        <end position="740"/>
    </location>
</feature>
<feature type="compositionally biased region" description="Polar residues" evidence="1">
    <location>
        <begin position="381"/>
        <end position="391"/>
    </location>
</feature>
<feature type="region of interest" description="Disordered" evidence="1">
    <location>
        <begin position="381"/>
        <end position="413"/>
    </location>
</feature>
<feature type="compositionally biased region" description="Basic and acidic residues" evidence="1">
    <location>
        <begin position="657"/>
        <end position="676"/>
    </location>
</feature>
<feature type="region of interest" description="Disordered" evidence="1">
    <location>
        <begin position="648"/>
        <end position="746"/>
    </location>
</feature>
<reference evidence="3 4" key="1">
    <citation type="submission" date="2019-09" db="EMBL/GenBank/DDBJ databases">
        <title>Draft genome of the ectomycorrhizal ascomycete Sphaerosporella brunnea.</title>
        <authorList>
            <consortium name="DOE Joint Genome Institute"/>
            <person name="Benucci G.M."/>
            <person name="Marozzi G."/>
            <person name="Antonielli L."/>
            <person name="Sanchez S."/>
            <person name="Marco P."/>
            <person name="Wang X."/>
            <person name="Falini L.B."/>
            <person name="Barry K."/>
            <person name="Haridas S."/>
            <person name="Lipzen A."/>
            <person name="Labutti K."/>
            <person name="Grigoriev I.V."/>
            <person name="Murat C."/>
            <person name="Martin F."/>
            <person name="Albertini E."/>
            <person name="Donnini D."/>
            <person name="Bonito G."/>
        </authorList>
    </citation>
    <scope>NUCLEOTIDE SEQUENCE [LARGE SCALE GENOMIC DNA]</scope>
    <source>
        <strain evidence="3 4">Sb_GMNB300</strain>
    </source>
</reference>
<evidence type="ECO:0000259" key="2">
    <source>
        <dbReference type="Pfam" id="PF08101"/>
    </source>
</evidence>
<dbReference type="CDD" id="cd04401">
    <property type="entry name" value="RhoGAP_fMSB1"/>
    <property type="match status" value="1"/>
</dbReference>
<evidence type="ECO:0000313" key="4">
    <source>
        <dbReference type="Proteomes" id="UP000326924"/>
    </source>
</evidence>
<comment type="caution">
    <text evidence="3">The sequence shown here is derived from an EMBL/GenBank/DDBJ whole genome shotgun (WGS) entry which is preliminary data.</text>
</comment>
<name>A0A5J5EDS4_9PEZI</name>